<sequence>MEKKWVIGLLTLAVLLSGCTGPTTIPGTTPGVTPAPT</sequence>
<dbReference type="Proteomes" id="UP000050360">
    <property type="component" value="Unassembled WGS sequence"/>
</dbReference>
<evidence type="ECO:0000313" key="2">
    <source>
        <dbReference type="Proteomes" id="UP000050360"/>
    </source>
</evidence>
<dbReference type="AlphaFoldDB" id="A0A0P8A8L3"/>
<dbReference type="EMBL" id="LKCM01000191">
    <property type="protein sequence ID" value="KPQ42955.1"/>
    <property type="molecule type" value="Genomic_DNA"/>
</dbReference>
<reference evidence="1 2" key="1">
    <citation type="submission" date="2015-09" db="EMBL/GenBank/DDBJ databases">
        <title>A metagenomics-based metabolic model of nitrate-dependent anaerobic oxidation of methane by Methanoperedens-like archaea.</title>
        <authorList>
            <person name="Arshad A."/>
            <person name="Speth D.R."/>
            <person name="De Graaf R.M."/>
            <person name="Op Den Camp H.J."/>
            <person name="Jetten M.S."/>
            <person name="Welte C.U."/>
        </authorList>
    </citation>
    <scope>NUCLEOTIDE SEQUENCE [LARGE SCALE GENOMIC DNA]</scope>
</reference>
<accession>A0A0P8A8L3</accession>
<dbReference type="PROSITE" id="PS51257">
    <property type="entry name" value="PROKAR_LIPOPROTEIN"/>
    <property type="match status" value="1"/>
</dbReference>
<protein>
    <submittedName>
        <fullName evidence="1">Uncharacterized protein</fullName>
    </submittedName>
</protein>
<evidence type="ECO:0000313" key="1">
    <source>
        <dbReference type="EMBL" id="KPQ42955.1"/>
    </source>
</evidence>
<organism evidence="1 2">
    <name type="scientific">Candidatus Methanoperedens nitratireducens</name>
    <dbReference type="NCBI Taxonomy" id="1392998"/>
    <lineage>
        <taxon>Archaea</taxon>
        <taxon>Methanobacteriati</taxon>
        <taxon>Methanobacteriota</taxon>
        <taxon>Stenosarchaea group</taxon>
        <taxon>Methanomicrobia</taxon>
        <taxon>Methanosarcinales</taxon>
        <taxon>ANME-2 cluster</taxon>
        <taxon>Candidatus Methanoperedentaceae</taxon>
        <taxon>Candidatus Methanoperedens</taxon>
    </lineage>
</organism>
<proteinExistence type="predicted"/>
<name>A0A0P8A8L3_9EURY</name>
<gene>
    <name evidence="1" type="ORF">MPEBLZ_02461</name>
</gene>
<feature type="non-terminal residue" evidence="1">
    <location>
        <position position="37"/>
    </location>
</feature>
<comment type="caution">
    <text evidence="1">The sequence shown here is derived from an EMBL/GenBank/DDBJ whole genome shotgun (WGS) entry which is preliminary data.</text>
</comment>